<feature type="domain" description="Aminotransferase class I/classII large" evidence="6">
    <location>
        <begin position="114"/>
        <end position="461"/>
    </location>
</feature>
<keyword evidence="5" id="KW-0663">Pyridoxal phosphate</keyword>
<dbReference type="GO" id="GO:0008483">
    <property type="term" value="F:transaminase activity"/>
    <property type="evidence" value="ECO:0007669"/>
    <property type="project" value="UniProtKB-KW"/>
</dbReference>
<evidence type="ECO:0000313" key="7">
    <source>
        <dbReference type="EMBL" id="ORX59622.1"/>
    </source>
</evidence>
<name>A0A1X2GRJ8_9FUNG</name>
<dbReference type="STRING" id="101127.A0A1X2GRJ8"/>
<dbReference type="InterPro" id="IPR015421">
    <property type="entry name" value="PyrdxlP-dep_Trfase_major"/>
</dbReference>
<dbReference type="PANTHER" id="PTHR46383:SF1">
    <property type="entry name" value="ASPARTATE AMINOTRANSFERASE"/>
    <property type="match status" value="1"/>
</dbReference>
<dbReference type="InterPro" id="IPR050596">
    <property type="entry name" value="AspAT/PAT-like"/>
</dbReference>
<dbReference type="EMBL" id="MCGT01000005">
    <property type="protein sequence ID" value="ORX59622.1"/>
    <property type="molecule type" value="Genomic_DNA"/>
</dbReference>
<comment type="similarity">
    <text evidence="2">Belongs to the class-I pyridoxal-phosphate-dependent aminotransferase family.</text>
</comment>
<keyword evidence="8" id="KW-1185">Reference proteome</keyword>
<gene>
    <name evidence="7" type="ORF">DM01DRAFT_1366026</name>
</gene>
<evidence type="ECO:0000256" key="5">
    <source>
        <dbReference type="ARBA" id="ARBA00022898"/>
    </source>
</evidence>
<comment type="cofactor">
    <cofactor evidence="1">
        <name>pyridoxal 5'-phosphate</name>
        <dbReference type="ChEBI" id="CHEBI:597326"/>
    </cofactor>
</comment>
<dbReference type="InterPro" id="IPR015424">
    <property type="entry name" value="PyrdxlP-dep_Trfase"/>
</dbReference>
<evidence type="ECO:0000256" key="3">
    <source>
        <dbReference type="ARBA" id="ARBA00022576"/>
    </source>
</evidence>
<evidence type="ECO:0000256" key="2">
    <source>
        <dbReference type="ARBA" id="ARBA00007441"/>
    </source>
</evidence>
<dbReference type="SUPFAM" id="SSF53383">
    <property type="entry name" value="PLP-dependent transferases"/>
    <property type="match status" value="1"/>
</dbReference>
<dbReference type="PANTHER" id="PTHR46383">
    <property type="entry name" value="ASPARTATE AMINOTRANSFERASE"/>
    <property type="match status" value="1"/>
</dbReference>
<accession>A0A1X2GRJ8</accession>
<dbReference type="InterPro" id="IPR004839">
    <property type="entry name" value="Aminotransferase_I/II_large"/>
</dbReference>
<evidence type="ECO:0000259" key="6">
    <source>
        <dbReference type="Pfam" id="PF00155"/>
    </source>
</evidence>
<sequence length="478" mass="53424">MPDSTPTSRPGTPKHHLYDIAQRVVEQIRTEKDSAAHQAFRSSVGNAVDKAPTDRAHGIEHPASTGVIYVMDRANKLGYSYGDPAWANFGQGAPEVGHIDGCLDKPTQIDLPLDTLEYAPTTGIKPLREKIANLYNELYRKDKESKYTFENVCVVPGGRAGLTRVASAIANIQVGYFLPEYTAYEQMLSIFKRFVPIPTPLDEDSNYHIDPDMVEREIRGRGLSMIVSSNPRNPSGGVVAGEELEKLAKVGRDRHCTLVMDEFYSSYIYTPEGEEQQGDTVSITSYVQDVNKDGVIVIDGLTKNYRLPGWRICWIVAPKDIISAMASSGSFTEGGANHPLQVAAVPLLDPALHRQEAKALQIHFRKKRDYVVERLRATGFKIKEPPQATFYMWLDLSCLPSPINIGLNFFEECLKEKTIVVPGLFFDVNPSHRRELFDSPCHHFVRLSFGPPLEELKKGLDGIDRVVKKFTKPAHRVD</sequence>
<organism evidence="7 8">
    <name type="scientific">Hesseltinella vesiculosa</name>
    <dbReference type="NCBI Taxonomy" id="101127"/>
    <lineage>
        <taxon>Eukaryota</taxon>
        <taxon>Fungi</taxon>
        <taxon>Fungi incertae sedis</taxon>
        <taxon>Mucoromycota</taxon>
        <taxon>Mucoromycotina</taxon>
        <taxon>Mucoromycetes</taxon>
        <taxon>Mucorales</taxon>
        <taxon>Cunninghamellaceae</taxon>
        <taxon>Hesseltinella</taxon>
    </lineage>
</organism>
<comment type="caution">
    <text evidence="7">The sequence shown here is derived from an EMBL/GenBank/DDBJ whole genome shotgun (WGS) entry which is preliminary data.</text>
</comment>
<dbReference type="OrthoDB" id="2108at2759"/>
<dbReference type="Proteomes" id="UP000242146">
    <property type="component" value="Unassembled WGS sequence"/>
</dbReference>
<dbReference type="Gene3D" id="3.40.640.10">
    <property type="entry name" value="Type I PLP-dependent aspartate aminotransferase-like (Major domain)"/>
    <property type="match status" value="1"/>
</dbReference>
<dbReference type="Pfam" id="PF00155">
    <property type="entry name" value="Aminotran_1_2"/>
    <property type="match status" value="1"/>
</dbReference>
<keyword evidence="4 7" id="KW-0808">Transferase</keyword>
<keyword evidence="3 7" id="KW-0032">Aminotransferase</keyword>
<dbReference type="CDD" id="cd00609">
    <property type="entry name" value="AAT_like"/>
    <property type="match status" value="1"/>
</dbReference>
<evidence type="ECO:0000256" key="4">
    <source>
        <dbReference type="ARBA" id="ARBA00022679"/>
    </source>
</evidence>
<dbReference type="GO" id="GO:0006520">
    <property type="term" value="P:amino acid metabolic process"/>
    <property type="evidence" value="ECO:0007669"/>
    <property type="project" value="InterPro"/>
</dbReference>
<proteinExistence type="inferred from homology"/>
<dbReference type="AlphaFoldDB" id="A0A1X2GRJ8"/>
<evidence type="ECO:0000256" key="1">
    <source>
        <dbReference type="ARBA" id="ARBA00001933"/>
    </source>
</evidence>
<evidence type="ECO:0000313" key="8">
    <source>
        <dbReference type="Proteomes" id="UP000242146"/>
    </source>
</evidence>
<reference evidence="7 8" key="1">
    <citation type="submission" date="2016-07" db="EMBL/GenBank/DDBJ databases">
        <title>Pervasive Adenine N6-methylation of Active Genes in Fungi.</title>
        <authorList>
            <consortium name="DOE Joint Genome Institute"/>
            <person name="Mondo S.J."/>
            <person name="Dannebaum R.O."/>
            <person name="Kuo R.C."/>
            <person name="Labutti K."/>
            <person name="Haridas S."/>
            <person name="Kuo A."/>
            <person name="Salamov A."/>
            <person name="Ahrendt S.R."/>
            <person name="Lipzen A."/>
            <person name="Sullivan W."/>
            <person name="Andreopoulos W.B."/>
            <person name="Clum A."/>
            <person name="Lindquist E."/>
            <person name="Daum C."/>
            <person name="Ramamoorthy G.K."/>
            <person name="Gryganskyi A."/>
            <person name="Culley D."/>
            <person name="Magnuson J.K."/>
            <person name="James T.Y."/>
            <person name="O'Malley M.A."/>
            <person name="Stajich J.E."/>
            <person name="Spatafora J.W."/>
            <person name="Visel A."/>
            <person name="Grigoriev I.V."/>
        </authorList>
    </citation>
    <scope>NUCLEOTIDE SEQUENCE [LARGE SCALE GENOMIC DNA]</scope>
    <source>
        <strain evidence="7 8">NRRL 3301</strain>
    </source>
</reference>
<protein>
    <submittedName>
        <fullName evidence="7">Aminotransferase</fullName>
    </submittedName>
</protein>
<dbReference type="GO" id="GO:0030170">
    <property type="term" value="F:pyridoxal phosphate binding"/>
    <property type="evidence" value="ECO:0007669"/>
    <property type="project" value="InterPro"/>
</dbReference>